<dbReference type="Gene3D" id="1.10.10.10">
    <property type="entry name" value="Winged helix-like DNA-binding domain superfamily/Winged helix DNA-binding domain"/>
    <property type="match status" value="1"/>
</dbReference>
<dbReference type="CDD" id="cd00090">
    <property type="entry name" value="HTH_ARSR"/>
    <property type="match status" value="1"/>
</dbReference>
<name>A0A315XN22_9EURY</name>
<dbReference type="InterPro" id="IPR001845">
    <property type="entry name" value="HTH_ArsR_DNA-bd_dom"/>
</dbReference>
<dbReference type="InterPro" id="IPR011991">
    <property type="entry name" value="ArsR-like_HTH"/>
</dbReference>
<dbReference type="InterPro" id="IPR004096">
    <property type="entry name" value="V4R"/>
</dbReference>
<dbReference type="SUPFAM" id="SSF111126">
    <property type="entry name" value="Ligand-binding domain in the NO signalling and Golgi transport"/>
    <property type="match status" value="1"/>
</dbReference>
<dbReference type="AlphaFoldDB" id="A0A315XN22"/>
<dbReference type="InterPro" id="IPR024096">
    <property type="entry name" value="NO_sig/Golgi_transp_ligand-bd"/>
</dbReference>
<reference evidence="2 3" key="1">
    <citation type="submission" date="2017-03" db="EMBL/GenBank/DDBJ databases">
        <title>Genome sequence of Methanobrevibacter thaueri.</title>
        <authorList>
            <person name="Poehlein A."/>
            <person name="Seedorf H."/>
            <person name="Daniel R."/>
        </authorList>
    </citation>
    <scope>NUCLEOTIDE SEQUENCE [LARGE SCALE GENOMIC DNA]</scope>
    <source>
        <strain evidence="2 3">DSM 11995</strain>
    </source>
</reference>
<dbReference type="SMART" id="SM00418">
    <property type="entry name" value="HTH_ARSR"/>
    <property type="match status" value="1"/>
</dbReference>
<evidence type="ECO:0000313" key="2">
    <source>
        <dbReference type="EMBL" id="PWB87767.1"/>
    </source>
</evidence>
<dbReference type="Proteomes" id="UP000251717">
    <property type="component" value="Unassembled WGS sequence"/>
</dbReference>
<dbReference type="Pfam" id="PF02830">
    <property type="entry name" value="V4R"/>
    <property type="match status" value="1"/>
</dbReference>
<dbReference type="InterPro" id="IPR036388">
    <property type="entry name" value="WH-like_DNA-bd_sf"/>
</dbReference>
<dbReference type="Pfam" id="PF01022">
    <property type="entry name" value="HTH_5"/>
    <property type="match status" value="1"/>
</dbReference>
<dbReference type="EMBL" id="MZGS01000017">
    <property type="protein sequence ID" value="PWB87767.1"/>
    <property type="molecule type" value="Genomic_DNA"/>
</dbReference>
<gene>
    <name evidence="2" type="ORF">MBBTH_07360</name>
</gene>
<dbReference type="SMART" id="SM00989">
    <property type="entry name" value="V4R"/>
    <property type="match status" value="1"/>
</dbReference>
<dbReference type="PANTHER" id="PTHR35090:SF2">
    <property type="entry name" value="ARSR FAMILY TRANSCRIPTIONAL REGULATOR"/>
    <property type="match status" value="1"/>
</dbReference>
<dbReference type="InterPro" id="IPR036390">
    <property type="entry name" value="WH_DNA-bd_sf"/>
</dbReference>
<dbReference type="RefSeq" id="WP_116591706.1">
    <property type="nucleotide sequence ID" value="NZ_MZGS01000017.1"/>
</dbReference>
<dbReference type="SUPFAM" id="SSF46785">
    <property type="entry name" value="Winged helix' DNA-binding domain"/>
    <property type="match status" value="1"/>
</dbReference>
<feature type="domain" description="HTH arsR-type" evidence="1">
    <location>
        <begin position="11"/>
        <end position="105"/>
    </location>
</feature>
<evidence type="ECO:0000259" key="1">
    <source>
        <dbReference type="PROSITE" id="PS50987"/>
    </source>
</evidence>
<accession>A0A315XN22</accession>
<sequence length="255" mass="29454">MTTSNPIQIILNENKTNSPMVNIDIIKSPMKYEILELLRHGEMNFEDIVENTKKSKASISMHLRDLRKEGIVNYKADLTDNRKKIFYLNSDFLGSINTNNTKTLKKDQTKSLIDEFIEKGDVEYIILLTHTCKSLLLEFGMDISPVLQKIGNHIGEYLFSQLKDDDLDTFTKNISKYWLKNNLGELTFNINNNIEITCTDCFESKDSAIIGKPSCYLEKGMLEKLFNMYFNFDLNIDEIMCYSMGDGKCVYQLQP</sequence>
<dbReference type="OrthoDB" id="371687at2157"/>
<evidence type="ECO:0000313" key="3">
    <source>
        <dbReference type="Proteomes" id="UP000251717"/>
    </source>
</evidence>
<dbReference type="GO" id="GO:0003700">
    <property type="term" value="F:DNA-binding transcription factor activity"/>
    <property type="evidence" value="ECO:0007669"/>
    <property type="project" value="InterPro"/>
</dbReference>
<protein>
    <submittedName>
        <fullName evidence="2">Bacterial regulatory protein, arsR family</fullName>
    </submittedName>
</protein>
<dbReference type="Gene3D" id="3.30.1380.20">
    <property type="entry name" value="Trafficking protein particle complex subunit 3"/>
    <property type="match status" value="1"/>
</dbReference>
<proteinExistence type="predicted"/>
<keyword evidence="3" id="KW-1185">Reference proteome</keyword>
<organism evidence="2 3">
    <name type="scientific">Methanobrevibacter thaueri</name>
    <dbReference type="NCBI Taxonomy" id="190975"/>
    <lineage>
        <taxon>Archaea</taxon>
        <taxon>Methanobacteriati</taxon>
        <taxon>Methanobacteriota</taxon>
        <taxon>Methanomada group</taxon>
        <taxon>Methanobacteria</taxon>
        <taxon>Methanobacteriales</taxon>
        <taxon>Methanobacteriaceae</taxon>
        <taxon>Methanobrevibacter</taxon>
    </lineage>
</organism>
<dbReference type="PANTHER" id="PTHR35090">
    <property type="entry name" value="DNA-DIRECTED RNA POLYMERASE SUBUNIT I"/>
    <property type="match status" value="1"/>
</dbReference>
<comment type="caution">
    <text evidence="2">The sequence shown here is derived from an EMBL/GenBank/DDBJ whole genome shotgun (WGS) entry which is preliminary data.</text>
</comment>
<dbReference type="PROSITE" id="PS50987">
    <property type="entry name" value="HTH_ARSR_2"/>
    <property type="match status" value="1"/>
</dbReference>